<keyword evidence="4" id="KW-0483">Metalloprotease inhibitor</keyword>
<name>A0A6S7HVA1_PARCT</name>
<dbReference type="Pfam" id="PF00965">
    <property type="entry name" value="TIMP"/>
    <property type="match status" value="1"/>
</dbReference>
<keyword evidence="3" id="KW-0964">Secreted</keyword>
<dbReference type="EMBL" id="CACRXK020006149">
    <property type="protein sequence ID" value="CAB4008527.1"/>
    <property type="molecule type" value="Genomic_DNA"/>
</dbReference>
<organism evidence="8 9">
    <name type="scientific">Paramuricea clavata</name>
    <name type="common">Red gorgonian</name>
    <name type="synonym">Violescent sea-whip</name>
    <dbReference type="NCBI Taxonomy" id="317549"/>
    <lineage>
        <taxon>Eukaryota</taxon>
        <taxon>Metazoa</taxon>
        <taxon>Cnidaria</taxon>
        <taxon>Anthozoa</taxon>
        <taxon>Octocorallia</taxon>
        <taxon>Malacalcyonacea</taxon>
        <taxon>Plexauridae</taxon>
        <taxon>Paramuricea</taxon>
    </lineage>
</organism>
<evidence type="ECO:0000313" key="8">
    <source>
        <dbReference type="EMBL" id="CAB4008527.1"/>
    </source>
</evidence>
<keyword evidence="7" id="KW-0481">Metalloenzyme inhibitor</keyword>
<evidence type="ECO:0000256" key="6">
    <source>
        <dbReference type="ARBA" id="ARBA00023157"/>
    </source>
</evidence>
<dbReference type="GO" id="GO:0005615">
    <property type="term" value="C:extracellular space"/>
    <property type="evidence" value="ECO:0007669"/>
    <property type="project" value="TreeGrafter"/>
</dbReference>
<gene>
    <name evidence="8" type="ORF">PACLA_8A063650</name>
</gene>
<dbReference type="GO" id="GO:0008191">
    <property type="term" value="F:metalloendopeptidase inhibitor activity"/>
    <property type="evidence" value="ECO:0007669"/>
    <property type="project" value="InterPro"/>
</dbReference>
<evidence type="ECO:0000256" key="3">
    <source>
        <dbReference type="ARBA" id="ARBA00022525"/>
    </source>
</evidence>
<dbReference type="PANTHER" id="PTHR11844:SF25">
    <property type="entry name" value="NTR DOMAIN-CONTAINING PROTEIN"/>
    <property type="match status" value="1"/>
</dbReference>
<reference evidence="8" key="1">
    <citation type="submission" date="2020-04" db="EMBL/GenBank/DDBJ databases">
        <authorList>
            <person name="Alioto T."/>
            <person name="Alioto T."/>
            <person name="Gomez Garrido J."/>
        </authorList>
    </citation>
    <scope>NUCLEOTIDE SEQUENCE</scope>
    <source>
        <strain evidence="8">A484AB</strain>
    </source>
</reference>
<comment type="caution">
    <text evidence="8">The sequence shown here is derived from an EMBL/GenBank/DDBJ whole genome shotgun (WGS) entry which is preliminary data.</text>
</comment>
<sequence length="238" mass="27978">MLILCFILIASFTTTLMACSCKGFHPQEHFCQDDYVLRIKVVGSLKVDRSDETPYTPGILRFEKIYYPIRIIKIYKGNISGLTHLKPLRRHSNKVRYISRLYVPSRISSCSLSLTKTRIYVVMGQIHQGVLHHGLCNWRSTWKHITHAQLNGLKKHYAKGCECSIRTCPTREWCKKSQLPTECRWVSNDGFGVSQCVDRWQVCRYNRISRSCKWRQREHPNFKKCVNQVRWPKKLENS</sequence>
<dbReference type="PANTHER" id="PTHR11844">
    <property type="entry name" value="METALLOPROTEASE INHIBITOR"/>
    <property type="match status" value="1"/>
</dbReference>
<comment type="similarity">
    <text evidence="2">Belongs to the protease inhibitor I35 (TIMP) family.</text>
</comment>
<proteinExistence type="inferred from homology"/>
<protein>
    <submittedName>
        <fullName evidence="8">Metallo ase inhibitor 3-like</fullName>
    </submittedName>
</protein>
<keyword evidence="9" id="KW-1185">Reference proteome</keyword>
<evidence type="ECO:0000256" key="5">
    <source>
        <dbReference type="ARBA" id="ARBA00022690"/>
    </source>
</evidence>
<keyword evidence="5" id="KW-0646">Protease inhibitor</keyword>
<evidence type="ECO:0000256" key="2">
    <source>
        <dbReference type="ARBA" id="ARBA00011027"/>
    </source>
</evidence>
<dbReference type="GO" id="GO:0002020">
    <property type="term" value="F:protease binding"/>
    <property type="evidence" value="ECO:0007669"/>
    <property type="project" value="TreeGrafter"/>
</dbReference>
<dbReference type="Proteomes" id="UP001152795">
    <property type="component" value="Unassembled WGS sequence"/>
</dbReference>
<dbReference type="GO" id="GO:0051045">
    <property type="term" value="P:negative regulation of membrane protein ectodomain proteolysis"/>
    <property type="evidence" value="ECO:0007669"/>
    <property type="project" value="TreeGrafter"/>
</dbReference>
<dbReference type="SUPFAM" id="SSF50242">
    <property type="entry name" value="TIMP-like"/>
    <property type="match status" value="1"/>
</dbReference>
<dbReference type="GO" id="GO:0031012">
    <property type="term" value="C:extracellular matrix"/>
    <property type="evidence" value="ECO:0007669"/>
    <property type="project" value="TreeGrafter"/>
</dbReference>
<evidence type="ECO:0000256" key="4">
    <source>
        <dbReference type="ARBA" id="ARBA00022608"/>
    </source>
</evidence>
<dbReference type="InterPro" id="IPR008993">
    <property type="entry name" value="TIMP-like_OB-fold"/>
</dbReference>
<keyword evidence="6" id="KW-1015">Disulfide bond</keyword>
<dbReference type="Gene3D" id="2.40.50.120">
    <property type="match status" value="1"/>
</dbReference>
<dbReference type="InterPro" id="IPR027465">
    <property type="entry name" value="TIMP_C"/>
</dbReference>
<dbReference type="InterPro" id="IPR001134">
    <property type="entry name" value="Netrin_domain"/>
</dbReference>
<evidence type="ECO:0000256" key="1">
    <source>
        <dbReference type="ARBA" id="ARBA00004613"/>
    </source>
</evidence>
<dbReference type="InterPro" id="IPR001820">
    <property type="entry name" value="TIMP"/>
</dbReference>
<dbReference type="Gene3D" id="3.90.370.10">
    <property type="entry name" value="Tissue inhibitor of metalloproteinase-1. Chain B, domain 1"/>
    <property type="match status" value="1"/>
</dbReference>
<dbReference type="AlphaFoldDB" id="A0A6S7HVA1"/>
<evidence type="ECO:0000313" key="9">
    <source>
        <dbReference type="Proteomes" id="UP001152795"/>
    </source>
</evidence>
<evidence type="ECO:0000256" key="7">
    <source>
        <dbReference type="ARBA" id="ARBA00023215"/>
    </source>
</evidence>
<dbReference type="PROSITE" id="PS50189">
    <property type="entry name" value="NTR"/>
    <property type="match status" value="1"/>
</dbReference>
<comment type="subcellular location">
    <subcellularLocation>
        <location evidence="1">Secreted</location>
    </subcellularLocation>
</comment>
<accession>A0A6S7HVA1</accession>
<dbReference type="SMART" id="SM00206">
    <property type="entry name" value="NTR"/>
    <property type="match status" value="1"/>
</dbReference>
<dbReference type="OrthoDB" id="6041373at2759"/>